<dbReference type="GO" id="GO:0050727">
    <property type="term" value="P:regulation of inflammatory response"/>
    <property type="evidence" value="ECO:0007669"/>
    <property type="project" value="InterPro"/>
</dbReference>
<dbReference type="PANTHER" id="PTHR47617:SF1">
    <property type="entry name" value="G-PROTEIN-SIGNALING MODULATOR 3"/>
    <property type="match status" value="1"/>
</dbReference>
<dbReference type="InterPro" id="IPR011990">
    <property type="entry name" value="TPR-like_helical_dom_sf"/>
</dbReference>
<dbReference type="SMART" id="SM00390">
    <property type="entry name" value="GoLoco"/>
    <property type="match status" value="3"/>
</dbReference>
<gene>
    <name evidence="1" type="primary">LOC115373814</name>
</gene>
<proteinExistence type="predicted"/>
<organism evidence="1 2">
    <name type="scientific">Myripristis murdjan</name>
    <name type="common">pinecone soldierfish</name>
    <dbReference type="NCBI Taxonomy" id="586833"/>
    <lineage>
        <taxon>Eukaryota</taxon>
        <taxon>Metazoa</taxon>
        <taxon>Chordata</taxon>
        <taxon>Craniata</taxon>
        <taxon>Vertebrata</taxon>
        <taxon>Euteleostomi</taxon>
        <taxon>Actinopterygii</taxon>
        <taxon>Neopterygii</taxon>
        <taxon>Teleostei</taxon>
        <taxon>Neoteleostei</taxon>
        <taxon>Acanthomorphata</taxon>
        <taxon>Holocentriformes</taxon>
        <taxon>Holocentridae</taxon>
        <taxon>Myripristis</taxon>
    </lineage>
</organism>
<keyword evidence="2" id="KW-1185">Reference proteome</keyword>
<dbReference type="PANTHER" id="PTHR47617">
    <property type="entry name" value="G-PROTEIN SIGNALING MODULATOR 3"/>
    <property type="match status" value="1"/>
</dbReference>
<dbReference type="Pfam" id="PF02188">
    <property type="entry name" value="GoLoco"/>
    <property type="match status" value="2"/>
</dbReference>
<reference evidence="1" key="2">
    <citation type="submission" date="2025-08" db="UniProtKB">
        <authorList>
            <consortium name="Ensembl"/>
        </authorList>
    </citation>
    <scope>IDENTIFICATION</scope>
</reference>
<dbReference type="Proteomes" id="UP000472263">
    <property type="component" value="Chromosome 16"/>
</dbReference>
<evidence type="ECO:0008006" key="3">
    <source>
        <dbReference type="Google" id="ProtNLM"/>
    </source>
</evidence>
<dbReference type="InterPro" id="IPR042888">
    <property type="entry name" value="GPSM3"/>
</dbReference>
<dbReference type="GO" id="GO:0030695">
    <property type="term" value="F:GTPase regulator activity"/>
    <property type="evidence" value="ECO:0007669"/>
    <property type="project" value="InterPro"/>
</dbReference>
<accession>A0A667WU15</accession>
<dbReference type="AlphaFoldDB" id="A0A667WU15"/>
<reference evidence="1" key="3">
    <citation type="submission" date="2025-09" db="UniProtKB">
        <authorList>
            <consortium name="Ensembl"/>
        </authorList>
    </citation>
    <scope>IDENTIFICATION</scope>
</reference>
<dbReference type="PROSITE" id="PS50877">
    <property type="entry name" value="GOLOCO"/>
    <property type="match status" value="3"/>
</dbReference>
<dbReference type="Ensembl" id="ENSMMDT00005006135.1">
    <property type="protein sequence ID" value="ENSMMDP00005005977.1"/>
    <property type="gene ID" value="ENSMMDG00005003352.1"/>
</dbReference>
<dbReference type="Gene3D" id="1.25.40.10">
    <property type="entry name" value="Tetratricopeptide repeat domain"/>
    <property type="match status" value="1"/>
</dbReference>
<dbReference type="InterPro" id="IPR003109">
    <property type="entry name" value="GoLoco_motif"/>
</dbReference>
<sequence length="130" mass="14618">LMTSAVPSGWRAESGGGGVRSAEQIIFSSMTSLQREEFFELVATAQARRLDDQRAFIKQLSIVKKPAPLPVPKEDLYNMILTTQAQGRLEDQRSRAPGPMDDEDFFSLLLRVQGGRMEEQRTELPHILQT</sequence>
<protein>
    <recommendedName>
        <fullName evidence="3">G protein signaling modulator 3</fullName>
    </recommendedName>
</protein>
<name>A0A667WU15_9TELE</name>
<evidence type="ECO:0000313" key="1">
    <source>
        <dbReference type="Ensembl" id="ENSMMDP00005005977.1"/>
    </source>
</evidence>
<dbReference type="GeneTree" id="ENSGT00940000166061"/>
<evidence type="ECO:0000313" key="2">
    <source>
        <dbReference type="Proteomes" id="UP000472263"/>
    </source>
</evidence>
<reference evidence="1" key="1">
    <citation type="submission" date="2019-06" db="EMBL/GenBank/DDBJ databases">
        <authorList>
            <consortium name="Wellcome Sanger Institute Data Sharing"/>
        </authorList>
    </citation>
    <scope>NUCLEOTIDE SEQUENCE [LARGE SCALE GENOMIC DNA]</scope>
</reference>